<dbReference type="Gene3D" id="2.60.40.10">
    <property type="entry name" value="Immunoglobulins"/>
    <property type="match status" value="1"/>
</dbReference>
<dbReference type="SUPFAM" id="SSF49373">
    <property type="entry name" value="Invasin/intimin cell-adhesion fragments"/>
    <property type="match status" value="3"/>
</dbReference>
<feature type="domain" description="BIG2" evidence="3">
    <location>
        <begin position="211"/>
        <end position="294"/>
    </location>
</feature>
<gene>
    <name evidence="4" type="ORF">ACFQ3J_04405</name>
</gene>
<comment type="caution">
    <text evidence="4">The sequence shown here is derived from an EMBL/GenBank/DDBJ whole genome shotgun (WGS) entry which is preliminary data.</text>
</comment>
<reference evidence="5" key="1">
    <citation type="journal article" date="2019" name="Int. J. Syst. Evol. Microbiol.">
        <title>The Global Catalogue of Microorganisms (GCM) 10K type strain sequencing project: providing services to taxonomists for standard genome sequencing and annotation.</title>
        <authorList>
            <consortium name="The Broad Institute Genomics Platform"/>
            <consortium name="The Broad Institute Genome Sequencing Center for Infectious Disease"/>
            <person name="Wu L."/>
            <person name="Ma J."/>
        </authorList>
    </citation>
    <scope>NUCLEOTIDE SEQUENCE [LARGE SCALE GENOMIC DNA]</scope>
    <source>
        <strain evidence="5">CCUG 53519</strain>
    </source>
</reference>
<dbReference type="Pfam" id="PF02638">
    <property type="entry name" value="GHL10"/>
    <property type="match status" value="1"/>
</dbReference>
<feature type="signal peptide" evidence="2">
    <location>
        <begin position="1"/>
        <end position="30"/>
    </location>
</feature>
<dbReference type="Pfam" id="PF22359">
    <property type="entry name" value="Big-like"/>
    <property type="match status" value="1"/>
</dbReference>
<dbReference type="InterPro" id="IPR013783">
    <property type="entry name" value="Ig-like_fold"/>
</dbReference>
<organism evidence="4 5">
    <name type="scientific">Paenibacillus provencensis</name>
    <dbReference type="NCBI Taxonomy" id="441151"/>
    <lineage>
        <taxon>Bacteria</taxon>
        <taxon>Bacillati</taxon>
        <taxon>Bacillota</taxon>
        <taxon>Bacilli</taxon>
        <taxon>Bacillales</taxon>
        <taxon>Paenibacillaceae</taxon>
        <taxon>Paenibacillus</taxon>
    </lineage>
</organism>
<evidence type="ECO:0000313" key="4">
    <source>
        <dbReference type="EMBL" id="MFD1127418.1"/>
    </source>
</evidence>
<dbReference type="Proteomes" id="UP001597169">
    <property type="component" value="Unassembled WGS sequence"/>
</dbReference>
<feature type="chain" id="PRO_5045890110" evidence="2">
    <location>
        <begin position="31"/>
        <end position="956"/>
    </location>
</feature>
<dbReference type="InterPro" id="IPR054604">
    <property type="entry name" value="SbsC_Big-like"/>
</dbReference>
<dbReference type="PANTHER" id="PTHR43405:SF1">
    <property type="entry name" value="GLYCOSYL HYDROLASE DIGH"/>
    <property type="match status" value="1"/>
</dbReference>
<dbReference type="EMBL" id="JBHTKX010000001">
    <property type="protein sequence ID" value="MFD1127418.1"/>
    <property type="molecule type" value="Genomic_DNA"/>
</dbReference>
<sequence>MYNKGSLKQLLSCILIISLFLMLGSSSLRATTMTAYAEEIHTEPRMQTIEEFESLSLLSSFYAGANSASLSLVDRPQTIYYGHHAVNLTYDFTGKTGTSAAYLQFKNDQGGIGRPLPGTPSKLGVWVYGDGGNHWLRAQIEDSLGIKTAADFTSASGLSWTGWKYITLQIPAALTPPLKLNHIYVAETKDTNKNRGALYFDRLSAFYTEDDIYGLDITGGQPIKAGNSAKLTTYATYEGGTHPILLEEGVTYTSSDSSIAIVTGDTYGTMTAISPGRVLITAEHSGVSEEIEVEVTEGEVLPISIEMSGPSQLEIGASEAVRLYADYPNYASPYLIAEGADLISDHPEVLTVDEQGRVQAHAAGTATIRAEYGGLSAELAVTVSEPVPVLQSLELIGPTALTIGNSDEFQVNGIYSMLPEAVPITEGLSYTSSRPEIVSVSEDGELTAHAVGGSRIMVTYNGMSASTYIVANLPQEAPKREVRAAWIATVENIDWPVKGTTDPVEQQKQFRELLNRLEDTGINTLIVQVKPTADAFYPSEYAPWSEWLTGVQGQDPGYDPLEFMLEEAHQRGMEFHAWFNPYRVSMHNDVTKLTEDHPARLHPEWVESYGGKLYFNPGVPEAKDYIINSIMEVVRNYDIDGVHFDDYFYPYPAASGEFPDRDTYMEYSGEFTNIADWRRDNVNRFVQEVGAAIKEEKGELKYGISPFGIWKNKSTDPSGSDTNGLSSYDAIYADSKRWVEEEWIDYIMPQIYWYMGYSPAAYDKLIDWWQGIVTDKNVHLYIGQALYRNGTVDGWLNPEEIPNQIAYNRNYEQVKGGAFFSAKWFENNALGITDRLQNDIYRTPALIPEMPWLDNQAPMAPVKVKANSTNKAVKLEWNSGGGDEAYYVIYRFEGSIAGDLEQAGNIRIMVQRTDQKKQIFEDKDVTPGTYTYVITAADRLHNESTGSRAVTLTQKK</sequence>
<dbReference type="Pfam" id="PF02368">
    <property type="entry name" value="Big_2"/>
    <property type="match status" value="1"/>
</dbReference>
<dbReference type="InterPro" id="IPR003790">
    <property type="entry name" value="GHL10"/>
</dbReference>
<dbReference type="InterPro" id="IPR008964">
    <property type="entry name" value="Invasin/intimin_cell_adhesion"/>
</dbReference>
<keyword evidence="1 2" id="KW-0732">Signal</keyword>
<dbReference type="SMART" id="SM00635">
    <property type="entry name" value="BID_2"/>
    <property type="match status" value="3"/>
</dbReference>
<dbReference type="SUPFAM" id="SSF51445">
    <property type="entry name" value="(Trans)glycosidases"/>
    <property type="match status" value="1"/>
</dbReference>
<evidence type="ECO:0000313" key="5">
    <source>
        <dbReference type="Proteomes" id="UP001597169"/>
    </source>
</evidence>
<proteinExistence type="predicted"/>
<dbReference type="Gene3D" id="2.60.120.430">
    <property type="entry name" value="Galactose-binding lectin"/>
    <property type="match status" value="1"/>
</dbReference>
<dbReference type="InterPro" id="IPR052177">
    <property type="entry name" value="Divisome_Glycosyl_Hydrolase"/>
</dbReference>
<evidence type="ECO:0000259" key="3">
    <source>
        <dbReference type="SMART" id="SM00635"/>
    </source>
</evidence>
<name>A0ABW3PT16_9BACL</name>
<accession>A0ABW3PT16</accession>
<feature type="domain" description="BIG2" evidence="3">
    <location>
        <begin position="301"/>
        <end position="382"/>
    </location>
</feature>
<feature type="domain" description="BIG2" evidence="3">
    <location>
        <begin position="389"/>
        <end position="470"/>
    </location>
</feature>
<dbReference type="InterPro" id="IPR017853">
    <property type="entry name" value="GH"/>
</dbReference>
<keyword evidence="5" id="KW-1185">Reference proteome</keyword>
<dbReference type="Gene3D" id="3.20.20.80">
    <property type="entry name" value="Glycosidases"/>
    <property type="match status" value="1"/>
</dbReference>
<dbReference type="Gene3D" id="2.60.40.1080">
    <property type="match status" value="3"/>
</dbReference>
<dbReference type="RefSeq" id="WP_251581688.1">
    <property type="nucleotide sequence ID" value="NZ_JBHTKX010000001.1"/>
</dbReference>
<dbReference type="InterPro" id="IPR003343">
    <property type="entry name" value="Big_2"/>
</dbReference>
<evidence type="ECO:0000256" key="2">
    <source>
        <dbReference type="SAM" id="SignalP"/>
    </source>
</evidence>
<protein>
    <submittedName>
        <fullName evidence="4">Family 10 glycosylhydrolase</fullName>
    </submittedName>
</protein>
<dbReference type="PANTHER" id="PTHR43405">
    <property type="entry name" value="GLYCOSYL HYDROLASE DIGH"/>
    <property type="match status" value="1"/>
</dbReference>
<evidence type="ECO:0000256" key="1">
    <source>
        <dbReference type="ARBA" id="ARBA00022729"/>
    </source>
</evidence>